<name>A0A1W1E0Y8_9ZZZZ</name>
<organism evidence="1">
    <name type="scientific">hydrothermal vent metagenome</name>
    <dbReference type="NCBI Taxonomy" id="652676"/>
    <lineage>
        <taxon>unclassified sequences</taxon>
        <taxon>metagenomes</taxon>
        <taxon>ecological metagenomes</taxon>
    </lineage>
</organism>
<gene>
    <name evidence="1" type="ORF">MNB_SUP05-SYMBIONT-5-1149</name>
</gene>
<accession>A0A1W1E0Y8</accession>
<dbReference type="EMBL" id="FPHZ01000053">
    <property type="protein sequence ID" value="SFV87634.1"/>
    <property type="molecule type" value="Genomic_DNA"/>
</dbReference>
<dbReference type="AlphaFoldDB" id="A0A1W1E0Y8"/>
<reference evidence="1" key="1">
    <citation type="submission" date="2016-10" db="EMBL/GenBank/DDBJ databases">
        <authorList>
            <person name="de Groot N.N."/>
        </authorList>
    </citation>
    <scope>NUCLEOTIDE SEQUENCE</scope>
</reference>
<sequence>MIAGEEKKQLVNNKGSNSSVNFFIVNLRILYKQPQLAQ</sequence>
<evidence type="ECO:0000313" key="1">
    <source>
        <dbReference type="EMBL" id="SFV87634.1"/>
    </source>
</evidence>
<proteinExistence type="predicted"/>
<protein>
    <submittedName>
        <fullName evidence="1">Uncharacterized protein</fullName>
    </submittedName>
</protein>